<dbReference type="InterPro" id="IPR007160">
    <property type="entry name" value="DUF362"/>
</dbReference>
<sequence>MTHSQRFSKYKRRQVLRFAGLAAGASILPVACRATTSPNAENSVPKQLATPTTEYSPVAQSTQQNVSKVVLVRSEDRVAGTLKALDLLQPQGISGQTIFLKPNYNTADPAPAATDTKMLEALVKELQSAGGKQITIGDRSGMAETRQAMQQKGVFQLAERYGLKTIVFDELSAADWQSFPAQGTHWKQGFAFARPILNSGAIINTCCLKTHRFGGHFTLSLKNTVGMVAKYVPGNSYNYMSELHSSPHQRLMIAEINKAYQPKLVLLDGVEALVNGGPDTGKLVKAGVILAGTDRVAVDVVAIGILRSLGTTEAVSRGSVWQLEQIKRAVELGLGAGNSEQIEIITADNSSQKMADEIRKLIVA</sequence>
<organism evidence="3 4">
    <name type="scientific">[Phormidium ambiguum] IAM M-71</name>
    <dbReference type="NCBI Taxonomy" id="454136"/>
    <lineage>
        <taxon>Bacteria</taxon>
        <taxon>Bacillati</taxon>
        <taxon>Cyanobacteriota</taxon>
        <taxon>Cyanophyceae</taxon>
        <taxon>Oscillatoriophycideae</taxon>
        <taxon>Aerosakkonematales</taxon>
        <taxon>Aerosakkonemataceae</taxon>
        <taxon>Floridanema</taxon>
    </lineage>
</organism>
<evidence type="ECO:0000313" key="4">
    <source>
        <dbReference type="Proteomes" id="UP000185860"/>
    </source>
</evidence>
<dbReference type="Pfam" id="PF04015">
    <property type="entry name" value="DUF362"/>
    <property type="match status" value="1"/>
</dbReference>
<feature type="signal peptide" evidence="1">
    <location>
        <begin position="1"/>
        <end position="33"/>
    </location>
</feature>
<evidence type="ECO:0000256" key="1">
    <source>
        <dbReference type="SAM" id="SignalP"/>
    </source>
</evidence>
<name>A0A1U7ILP4_9CYAN</name>
<dbReference type="RefSeq" id="WP_073593555.1">
    <property type="nucleotide sequence ID" value="NZ_MRCE01000009.1"/>
</dbReference>
<gene>
    <name evidence="3" type="ORF">NIES2119_11195</name>
</gene>
<accession>A0A1U7ILP4</accession>
<dbReference type="EMBL" id="MRCE01000009">
    <property type="protein sequence ID" value="OKH38115.1"/>
    <property type="molecule type" value="Genomic_DNA"/>
</dbReference>
<dbReference type="Proteomes" id="UP000185860">
    <property type="component" value="Unassembled WGS sequence"/>
</dbReference>
<evidence type="ECO:0000259" key="2">
    <source>
        <dbReference type="Pfam" id="PF04015"/>
    </source>
</evidence>
<feature type="chain" id="PRO_5012369138" description="DUF362 domain-containing protein" evidence="1">
    <location>
        <begin position="34"/>
        <end position="364"/>
    </location>
</feature>
<dbReference type="PROSITE" id="PS51318">
    <property type="entry name" value="TAT"/>
    <property type="match status" value="1"/>
</dbReference>
<dbReference type="AlphaFoldDB" id="A0A1U7ILP4"/>
<reference evidence="3 4" key="1">
    <citation type="submission" date="2016-11" db="EMBL/GenBank/DDBJ databases">
        <title>Draft Genome Sequences of Nine Cyanobacterial Strains from Diverse Habitats.</title>
        <authorList>
            <person name="Zhu T."/>
            <person name="Hou S."/>
            <person name="Lu X."/>
            <person name="Hess W.R."/>
        </authorList>
    </citation>
    <scope>NUCLEOTIDE SEQUENCE [LARGE SCALE GENOMIC DNA]</scope>
    <source>
        <strain evidence="3 4">IAM M-71</strain>
    </source>
</reference>
<dbReference type="OrthoDB" id="9800016at2"/>
<proteinExistence type="predicted"/>
<dbReference type="STRING" id="454136.NIES2119_11195"/>
<evidence type="ECO:0000313" key="3">
    <source>
        <dbReference type="EMBL" id="OKH38115.1"/>
    </source>
</evidence>
<keyword evidence="1" id="KW-0732">Signal</keyword>
<comment type="caution">
    <text evidence="3">The sequence shown here is derived from an EMBL/GenBank/DDBJ whole genome shotgun (WGS) entry which is preliminary data.</text>
</comment>
<protein>
    <recommendedName>
        <fullName evidence="2">DUF362 domain-containing protein</fullName>
    </recommendedName>
</protein>
<dbReference type="InterPro" id="IPR006311">
    <property type="entry name" value="TAT_signal"/>
</dbReference>
<feature type="domain" description="DUF362" evidence="2">
    <location>
        <begin position="98"/>
        <end position="303"/>
    </location>
</feature>